<dbReference type="InterPro" id="IPR049892">
    <property type="entry name" value="AA9"/>
</dbReference>
<dbReference type="GO" id="GO:0004497">
    <property type="term" value="F:monooxygenase activity"/>
    <property type="evidence" value="ECO:0007669"/>
    <property type="project" value="UniProtKB-KW"/>
</dbReference>
<evidence type="ECO:0000256" key="3">
    <source>
        <dbReference type="ARBA" id="ARBA00022525"/>
    </source>
</evidence>
<comment type="caution">
    <text evidence="18">The sequence shown here is derived from an EMBL/GenBank/DDBJ whole genome shotgun (WGS) entry which is preliminary data.</text>
</comment>
<comment type="domain">
    <text evidence="15">Has a modular structure: an endo-beta-1,4-glucanase catalytic module at the N-terminus, a linker rich in serines and threonines, and a C-terminal carbohydrate-binding module (CBM).</text>
</comment>
<sequence>MMRSVFVSLLAIQQVAGHALFQQLWVNGVDKKDTCVRMPKGNSPVSSVSSNDVRCNAGGAKGVAGKCEVPAGATITVEMHQQPGDRNCKNEAIGGAHYGPVLVYMTKVADAATADGSTGWFKVYENGWSAANKRVGDDDNWGVKDMNACCGKVDVKIPSDIQSGDYLVRAEVIALHTAGQSGGAQLYMSCYQVTVTGGGSASPATVKFPGAYKSSDPGIQINIHAAVSKYTVPGPPVVAGGTTKVPGQGASCAKAVIRGMNNVFDY</sequence>
<evidence type="ECO:0000259" key="17">
    <source>
        <dbReference type="Pfam" id="PF03443"/>
    </source>
</evidence>
<dbReference type="GO" id="GO:0005576">
    <property type="term" value="C:extracellular region"/>
    <property type="evidence" value="ECO:0007669"/>
    <property type="project" value="UniProtKB-SubCell"/>
</dbReference>
<keyword evidence="10 15" id="KW-1015">Disulfide bond</keyword>
<evidence type="ECO:0000256" key="7">
    <source>
        <dbReference type="ARBA" id="ARBA00023002"/>
    </source>
</evidence>
<keyword evidence="9" id="KW-0503">Monooxygenase</keyword>
<comment type="catalytic activity">
    <reaction evidence="14 15">
        <text>[(1-&gt;4)-beta-D-glucosyl]n+m + reduced acceptor + O2 = 4-dehydro-beta-D-glucosyl-[(1-&gt;4)-beta-D-glucosyl]n-1 + [(1-&gt;4)-beta-D-glucosyl]m + acceptor + H2O.</text>
        <dbReference type="EC" id="1.14.99.56"/>
    </reaction>
</comment>
<feature type="signal peptide" evidence="16">
    <location>
        <begin position="1"/>
        <end position="17"/>
    </location>
</feature>
<organism evidence="18 19">
    <name type="scientific">Dendryphion nanum</name>
    <dbReference type="NCBI Taxonomy" id="256645"/>
    <lineage>
        <taxon>Eukaryota</taxon>
        <taxon>Fungi</taxon>
        <taxon>Dikarya</taxon>
        <taxon>Ascomycota</taxon>
        <taxon>Pezizomycotina</taxon>
        <taxon>Dothideomycetes</taxon>
        <taxon>Pleosporomycetidae</taxon>
        <taxon>Pleosporales</taxon>
        <taxon>Torulaceae</taxon>
        <taxon>Dendryphion</taxon>
    </lineage>
</organism>
<keyword evidence="18" id="KW-0378">Hydrolase</keyword>
<comment type="similarity">
    <text evidence="13">Belongs to the polysaccharide monooxygenase AA9 family.</text>
</comment>
<dbReference type="Gene3D" id="2.70.50.70">
    <property type="match status" value="1"/>
</dbReference>
<protein>
    <recommendedName>
        <fullName evidence="15">AA9 family lytic polysaccharide monooxygenase</fullName>
        <ecNumber evidence="15">1.14.99.56</ecNumber>
    </recommendedName>
    <alternativeName>
        <fullName evidence="15">Endo-beta-1,4-glucanase</fullName>
    </alternativeName>
    <alternativeName>
        <fullName evidence="15">Glycosyl hydrolase 61 family protein</fullName>
    </alternativeName>
</protein>
<evidence type="ECO:0000313" key="18">
    <source>
        <dbReference type="EMBL" id="KAH7127034.1"/>
    </source>
</evidence>
<dbReference type="GO" id="GO:0030248">
    <property type="term" value="F:cellulose binding"/>
    <property type="evidence" value="ECO:0007669"/>
    <property type="project" value="UniProtKB-UniRule"/>
</dbReference>
<gene>
    <name evidence="18" type="ORF">B0J11DRAFT_432702</name>
</gene>
<keyword evidence="6 15" id="KW-0136">Cellulose degradation</keyword>
<comment type="subcellular location">
    <subcellularLocation>
        <location evidence="2 15">Secreted</location>
    </subcellularLocation>
</comment>
<keyword evidence="19" id="KW-1185">Reference proteome</keyword>
<dbReference type="AlphaFoldDB" id="A0A9P9DXU1"/>
<dbReference type="PANTHER" id="PTHR33353:SF9">
    <property type="entry name" value="ENDOGLUCANASE II"/>
    <property type="match status" value="1"/>
</dbReference>
<evidence type="ECO:0000256" key="8">
    <source>
        <dbReference type="ARBA" id="ARBA00023008"/>
    </source>
</evidence>
<accession>A0A9P9DXU1</accession>
<evidence type="ECO:0000256" key="12">
    <source>
        <dbReference type="ARBA" id="ARBA00023326"/>
    </source>
</evidence>
<dbReference type="EMBL" id="JAGMWT010000006">
    <property type="protein sequence ID" value="KAH7127034.1"/>
    <property type="molecule type" value="Genomic_DNA"/>
</dbReference>
<dbReference type="InterPro" id="IPR005103">
    <property type="entry name" value="AA9_LPMO"/>
</dbReference>
<keyword evidence="12 15" id="KW-0624">Polysaccharide degradation</keyword>
<evidence type="ECO:0000313" key="19">
    <source>
        <dbReference type="Proteomes" id="UP000700596"/>
    </source>
</evidence>
<dbReference type="Proteomes" id="UP000700596">
    <property type="component" value="Unassembled WGS sequence"/>
</dbReference>
<dbReference type="GO" id="GO:0046872">
    <property type="term" value="F:metal ion binding"/>
    <property type="evidence" value="ECO:0007669"/>
    <property type="project" value="UniProtKB-KW"/>
</dbReference>
<evidence type="ECO:0000256" key="9">
    <source>
        <dbReference type="ARBA" id="ARBA00023033"/>
    </source>
</evidence>
<dbReference type="PANTHER" id="PTHR33353">
    <property type="entry name" value="PUTATIVE (AFU_ORTHOLOGUE AFUA_1G12560)-RELATED"/>
    <property type="match status" value="1"/>
</dbReference>
<keyword evidence="5 16" id="KW-0732">Signal</keyword>
<evidence type="ECO:0000256" key="1">
    <source>
        <dbReference type="ARBA" id="ARBA00001973"/>
    </source>
</evidence>
<dbReference type="GO" id="GO:0030245">
    <property type="term" value="P:cellulose catabolic process"/>
    <property type="evidence" value="ECO:0007669"/>
    <property type="project" value="UniProtKB-UniRule"/>
</dbReference>
<evidence type="ECO:0000256" key="16">
    <source>
        <dbReference type="SAM" id="SignalP"/>
    </source>
</evidence>
<evidence type="ECO:0000256" key="11">
    <source>
        <dbReference type="ARBA" id="ARBA00023277"/>
    </source>
</evidence>
<dbReference type="EC" id="1.14.99.56" evidence="15"/>
<keyword evidence="3 15" id="KW-0964">Secreted</keyword>
<keyword evidence="8" id="KW-0186">Copper</keyword>
<proteinExistence type="inferred from homology"/>
<keyword evidence="4" id="KW-0479">Metal-binding</keyword>
<evidence type="ECO:0000256" key="2">
    <source>
        <dbReference type="ARBA" id="ARBA00004613"/>
    </source>
</evidence>
<evidence type="ECO:0000256" key="13">
    <source>
        <dbReference type="ARBA" id="ARBA00044502"/>
    </source>
</evidence>
<comment type="cofactor">
    <cofactor evidence="1">
        <name>Cu(2+)</name>
        <dbReference type="ChEBI" id="CHEBI:29036"/>
    </cofactor>
</comment>
<dbReference type="GO" id="GO:0008810">
    <property type="term" value="F:cellulase activity"/>
    <property type="evidence" value="ECO:0007669"/>
    <property type="project" value="UniProtKB-UniRule"/>
</dbReference>
<feature type="domain" description="Auxiliary Activity family 9 catalytic" evidence="17">
    <location>
        <begin position="18"/>
        <end position="227"/>
    </location>
</feature>
<reference evidence="18" key="1">
    <citation type="journal article" date="2021" name="Nat. Commun.">
        <title>Genetic determinants of endophytism in the Arabidopsis root mycobiome.</title>
        <authorList>
            <person name="Mesny F."/>
            <person name="Miyauchi S."/>
            <person name="Thiergart T."/>
            <person name="Pickel B."/>
            <person name="Atanasova L."/>
            <person name="Karlsson M."/>
            <person name="Huettel B."/>
            <person name="Barry K.W."/>
            <person name="Haridas S."/>
            <person name="Chen C."/>
            <person name="Bauer D."/>
            <person name="Andreopoulos W."/>
            <person name="Pangilinan J."/>
            <person name="LaButti K."/>
            <person name="Riley R."/>
            <person name="Lipzen A."/>
            <person name="Clum A."/>
            <person name="Drula E."/>
            <person name="Henrissat B."/>
            <person name="Kohler A."/>
            <person name="Grigoriev I.V."/>
            <person name="Martin F.M."/>
            <person name="Hacquard S."/>
        </authorList>
    </citation>
    <scope>NUCLEOTIDE SEQUENCE</scope>
    <source>
        <strain evidence="18">MPI-CAGE-CH-0243</strain>
    </source>
</reference>
<dbReference type="OrthoDB" id="3238762at2759"/>
<dbReference type="CDD" id="cd21175">
    <property type="entry name" value="LPMO_AA9"/>
    <property type="match status" value="1"/>
</dbReference>
<keyword evidence="11 15" id="KW-0119">Carbohydrate metabolism</keyword>
<keyword evidence="7" id="KW-0560">Oxidoreductase</keyword>
<feature type="chain" id="PRO_5040339847" description="AA9 family lytic polysaccharide monooxygenase" evidence="16">
    <location>
        <begin position="18"/>
        <end position="266"/>
    </location>
</feature>
<name>A0A9P9DXU1_9PLEO</name>
<evidence type="ECO:0000256" key="5">
    <source>
        <dbReference type="ARBA" id="ARBA00022729"/>
    </source>
</evidence>
<evidence type="ECO:0000256" key="15">
    <source>
        <dbReference type="RuleBase" id="RU368122"/>
    </source>
</evidence>
<evidence type="ECO:0000256" key="4">
    <source>
        <dbReference type="ARBA" id="ARBA00022723"/>
    </source>
</evidence>
<evidence type="ECO:0000256" key="10">
    <source>
        <dbReference type="ARBA" id="ARBA00023157"/>
    </source>
</evidence>
<evidence type="ECO:0000256" key="6">
    <source>
        <dbReference type="ARBA" id="ARBA00023001"/>
    </source>
</evidence>
<dbReference type="Pfam" id="PF03443">
    <property type="entry name" value="AA9"/>
    <property type="match status" value="1"/>
</dbReference>
<evidence type="ECO:0000256" key="14">
    <source>
        <dbReference type="ARBA" id="ARBA00045077"/>
    </source>
</evidence>
<comment type="function">
    <text evidence="15">Lytic polysaccharide monooxygenase (LMPO) that depolymerizes crystalline and amorphous polysaccharides via the oxidation of scissile alpha- or beta-(1-4)-glycosidic bonds, yielding C1 and/or C4 oxidation products. Catalysis by LPMOs requires the reduction of the active-site copper from Cu(II) to Cu(I) by a reducing agent and H(2)O(2) or O(2) as a cosubstrate.</text>
</comment>